<reference evidence="1" key="1">
    <citation type="submission" date="2023-04" db="EMBL/GenBank/DDBJ databases">
        <title>Draft Genome sequencing of Naganishia species isolated from polar environments using Oxford Nanopore Technology.</title>
        <authorList>
            <person name="Leo P."/>
            <person name="Venkateswaran K."/>
        </authorList>
    </citation>
    <scope>NUCLEOTIDE SEQUENCE</scope>
    <source>
        <strain evidence="1">MNA-CCFEE 5261</strain>
    </source>
</reference>
<organism evidence="1 2">
    <name type="scientific">Naganishia cerealis</name>
    <dbReference type="NCBI Taxonomy" id="610337"/>
    <lineage>
        <taxon>Eukaryota</taxon>
        <taxon>Fungi</taxon>
        <taxon>Dikarya</taxon>
        <taxon>Basidiomycota</taxon>
        <taxon>Agaricomycotina</taxon>
        <taxon>Tremellomycetes</taxon>
        <taxon>Filobasidiales</taxon>
        <taxon>Filobasidiaceae</taxon>
        <taxon>Naganishia</taxon>
    </lineage>
</organism>
<sequence length="490" mass="52739">MAASTSELTGHPNPSRCSRSPSPSAKRIKLSNTKSDMSTTATDNDSLALGSLHEESLQTPMPDSTTSAKSYAAPSPSMQAAVEEEMGKTIEVAKTYEKELDYENKLVLAPMVRTGSLPMRLLSLHYGAGLVWGPEIVDKAIIGAERIVDLIYQIGTSDPELAVQAAKTVEQDVAGFDLNCGCPKPFSNGRSTALHPGPAPLHSTGIAQQRLCPRIMQNPPLAGSTIDAASRLTNSSVKALWERLGDIVQLGKRRGVPVLCNGDGEGWANWKTIREMTGATSVMIARAAESNPSIFNPTGPISTMETLIPSTFLPVCVFIANHYSNTKFLLYQFKPSPAPISSLTKAERKKFSDGIAAAKTIDQAVQFFGLTMDGARTVGEQFMKDLKKTLKEREPDAYGADDYGDDWVKAALAAAPPTTLAAPTQPLLAVPAHPVDHHTKDIFEQRKDAESMGKVQDMPTTIGSSETELRNGVSEVLKQEELDEEAMLNA</sequence>
<gene>
    <name evidence="1" type="ORF">QFC19_004759</name>
</gene>
<comment type="caution">
    <text evidence="1">The sequence shown here is derived from an EMBL/GenBank/DDBJ whole genome shotgun (WGS) entry which is preliminary data.</text>
</comment>
<keyword evidence="2" id="KW-1185">Reference proteome</keyword>
<dbReference type="Proteomes" id="UP001241377">
    <property type="component" value="Unassembled WGS sequence"/>
</dbReference>
<name>A0ACC2VU77_9TREE</name>
<accession>A0ACC2VU77</accession>
<protein>
    <submittedName>
        <fullName evidence="1">Uncharacterized protein</fullName>
    </submittedName>
</protein>
<evidence type="ECO:0000313" key="2">
    <source>
        <dbReference type="Proteomes" id="UP001241377"/>
    </source>
</evidence>
<proteinExistence type="predicted"/>
<evidence type="ECO:0000313" key="1">
    <source>
        <dbReference type="EMBL" id="KAJ9102650.1"/>
    </source>
</evidence>
<dbReference type="EMBL" id="JASBWR010000051">
    <property type="protein sequence ID" value="KAJ9102650.1"/>
    <property type="molecule type" value="Genomic_DNA"/>
</dbReference>